<evidence type="ECO:0000313" key="1">
    <source>
        <dbReference type="EMBL" id="QBB28638.1"/>
    </source>
</evidence>
<organism evidence="1 2">
    <name type="scientific">Homarus gammarus nudivirus</name>
    <dbReference type="NCBI Taxonomy" id="2509616"/>
    <lineage>
        <taxon>Viruses</taxon>
        <taxon>Viruses incertae sedis</taxon>
        <taxon>Naldaviricetes</taxon>
        <taxon>Lefavirales</taxon>
        <taxon>Nudiviridae</taxon>
        <taxon>Gammanudivirus</taxon>
        <taxon>Gammanudivirus hogammari</taxon>
    </lineage>
</organism>
<proteinExistence type="predicted"/>
<reference evidence="1" key="1">
    <citation type="journal article" date="2019" name="Sci. Rep.">
        <title>The first clawed lobster virus Homarus gammarus nudivirus (HgNV n. sp.) expands the diversity of the Nudiviridae.</title>
        <authorList>
            <person name="Holt C.C."/>
            <person name="Stone M."/>
            <person name="Bass D."/>
            <person name="Bateman K.S."/>
            <person name="van Aerle R."/>
            <person name="Daniels C.L."/>
            <person name="van der Giezen M."/>
            <person name="Ross S.H."/>
            <person name="Hooper C."/>
            <person name="Stentiford G.D."/>
        </authorList>
    </citation>
    <scope>NUCLEOTIDE SEQUENCE</scope>
    <source>
        <strain evidence="1">52S104HLG2</strain>
    </source>
</reference>
<dbReference type="Proteomes" id="UP000682645">
    <property type="component" value="Segment"/>
</dbReference>
<protein>
    <submittedName>
        <fullName evidence="1">PmV-like protein</fullName>
    </submittedName>
</protein>
<gene>
    <name evidence="1" type="ORF">HgNV_033</name>
</gene>
<evidence type="ECO:0000313" key="2">
    <source>
        <dbReference type="Proteomes" id="UP000682645"/>
    </source>
</evidence>
<accession>A0A411HB67</accession>
<name>A0A411HB67_9VIRU</name>
<dbReference type="EMBL" id="MK439999">
    <property type="protein sequence ID" value="QBB28638.1"/>
    <property type="molecule type" value="Genomic_DNA"/>
</dbReference>
<keyword evidence="2" id="KW-1185">Reference proteome</keyword>
<sequence>MSCSTVFDTFESLVIDRIKKSLHQDEFEQLNLNMNEWSDLYVKLFINLYIQICGLAGISLIRHNTKNIEPVTLHVDVHIARSENKPTIIHSISLPFLKYIFNTKSYTTIQNSALCAFKMPSVFPISNGTVEDPSYIKLLNMTFSNRILLYYTYADHAAYHYHQFIKTGDADYKHINIINRPSKLRPNEVMFCHDIISKQPNKYLGKYLKPHDMLKIEDEEAEHNYFNGHSGTVFENSDDDSE</sequence>